<sequence>MENPNPNPEKQPKSSSSSSSCSRGVDAAAIESSSREEECWRNWAELGQDALSLIFEKAGAVDVLMGAQFVCRSWRSVSLDPSLWRLIHIVDDNRDISWNVDIEQMAMEAINRAQGLVQCFSAGVFATDTLLAYLADRNSNLRCLRLIPTYELSCEGLAEVVGRFPLLEELEITFPSYNTQDVFKLLGEACPHLKCFRYNQQGSRNKYGQNDEHAFGIANYMPELRQLQIVGNMLTNKGLLAILDKCLHLESLDLRRCFHVNLNASVLAKCARIENLRCPDDATKDCGFIDEFEDDFSDDDTYLPHEDTDLDMYDDYFHEDYYDYSEDDYEDYTDYSYLVKLASNLTL</sequence>
<dbReference type="EMBL" id="JANAVB010025598">
    <property type="protein sequence ID" value="KAJ6820448.1"/>
    <property type="molecule type" value="Genomic_DNA"/>
</dbReference>
<comment type="caution">
    <text evidence="3">The sequence shown here is derived from an EMBL/GenBank/DDBJ whole genome shotgun (WGS) entry which is preliminary data.</text>
</comment>
<dbReference type="CDD" id="cd22164">
    <property type="entry name" value="F-box_AtSKIP19-like"/>
    <property type="match status" value="1"/>
</dbReference>
<dbReference type="Gene3D" id="1.20.1280.50">
    <property type="match status" value="1"/>
</dbReference>
<dbReference type="SUPFAM" id="SSF81383">
    <property type="entry name" value="F-box domain"/>
    <property type="match status" value="1"/>
</dbReference>
<dbReference type="Pfam" id="PF12937">
    <property type="entry name" value="F-box-like"/>
    <property type="match status" value="1"/>
</dbReference>
<dbReference type="InterPro" id="IPR001810">
    <property type="entry name" value="F-box_dom"/>
</dbReference>
<reference evidence="3" key="2">
    <citation type="submission" date="2023-04" db="EMBL/GenBank/DDBJ databases">
        <authorList>
            <person name="Bruccoleri R.E."/>
            <person name="Oakeley E.J."/>
            <person name="Faust A.-M."/>
            <person name="Dessus-Babus S."/>
            <person name="Altorfer M."/>
            <person name="Burckhardt D."/>
            <person name="Oertli M."/>
            <person name="Naumann U."/>
            <person name="Petersen F."/>
            <person name="Wong J."/>
        </authorList>
    </citation>
    <scope>NUCLEOTIDE SEQUENCE</scope>
    <source>
        <strain evidence="3">GSM-AAB239-AS_SAM_17_03QT</strain>
        <tissue evidence="3">Leaf</tissue>
    </source>
</reference>
<dbReference type="SUPFAM" id="SSF52047">
    <property type="entry name" value="RNI-like"/>
    <property type="match status" value="1"/>
</dbReference>
<protein>
    <submittedName>
        <fullName evidence="3">F-box/LRR-repeat protein 23</fullName>
    </submittedName>
</protein>
<proteinExistence type="predicted"/>
<dbReference type="PANTHER" id="PTHR38926">
    <property type="entry name" value="F-BOX DOMAIN CONTAINING PROTEIN, EXPRESSED"/>
    <property type="match status" value="1"/>
</dbReference>
<dbReference type="InterPro" id="IPR036047">
    <property type="entry name" value="F-box-like_dom_sf"/>
</dbReference>
<reference evidence="3" key="1">
    <citation type="journal article" date="2023" name="GigaByte">
        <title>Genome assembly of the bearded iris, Iris pallida Lam.</title>
        <authorList>
            <person name="Bruccoleri R.E."/>
            <person name="Oakeley E.J."/>
            <person name="Faust A.M.E."/>
            <person name="Altorfer M."/>
            <person name="Dessus-Babus S."/>
            <person name="Burckhardt D."/>
            <person name="Oertli M."/>
            <person name="Naumann U."/>
            <person name="Petersen F."/>
            <person name="Wong J."/>
        </authorList>
    </citation>
    <scope>NUCLEOTIDE SEQUENCE</scope>
    <source>
        <strain evidence="3">GSM-AAB239-AS_SAM_17_03QT</strain>
    </source>
</reference>
<accession>A0AAX6FWP7</accession>
<organism evidence="3 4">
    <name type="scientific">Iris pallida</name>
    <name type="common">Sweet iris</name>
    <dbReference type="NCBI Taxonomy" id="29817"/>
    <lineage>
        <taxon>Eukaryota</taxon>
        <taxon>Viridiplantae</taxon>
        <taxon>Streptophyta</taxon>
        <taxon>Embryophyta</taxon>
        <taxon>Tracheophyta</taxon>
        <taxon>Spermatophyta</taxon>
        <taxon>Magnoliopsida</taxon>
        <taxon>Liliopsida</taxon>
        <taxon>Asparagales</taxon>
        <taxon>Iridaceae</taxon>
        <taxon>Iridoideae</taxon>
        <taxon>Irideae</taxon>
        <taxon>Iris</taxon>
    </lineage>
</organism>
<evidence type="ECO:0000313" key="3">
    <source>
        <dbReference type="EMBL" id="KAJ6820448.1"/>
    </source>
</evidence>
<feature type="region of interest" description="Disordered" evidence="1">
    <location>
        <begin position="1"/>
        <end position="27"/>
    </location>
</feature>
<dbReference type="InterPro" id="IPR032675">
    <property type="entry name" value="LRR_dom_sf"/>
</dbReference>
<evidence type="ECO:0000256" key="1">
    <source>
        <dbReference type="SAM" id="MobiDB-lite"/>
    </source>
</evidence>
<keyword evidence="4" id="KW-1185">Reference proteome</keyword>
<dbReference type="Proteomes" id="UP001140949">
    <property type="component" value="Unassembled WGS sequence"/>
</dbReference>
<name>A0AAX6FWP7_IRIPA</name>
<feature type="domain" description="F-box" evidence="2">
    <location>
        <begin position="49"/>
        <end position="88"/>
    </location>
</feature>
<dbReference type="AlphaFoldDB" id="A0AAX6FWP7"/>
<feature type="compositionally biased region" description="Low complexity" evidence="1">
    <location>
        <begin position="14"/>
        <end position="27"/>
    </location>
</feature>
<gene>
    <name evidence="3" type="ORF">M6B38_397065</name>
</gene>
<evidence type="ECO:0000259" key="2">
    <source>
        <dbReference type="Pfam" id="PF12937"/>
    </source>
</evidence>
<dbReference type="PANTHER" id="PTHR38926:SF2">
    <property type="entry name" value="F-BOX_LRR-REPEAT PROTEIN 21-RELATED"/>
    <property type="match status" value="1"/>
</dbReference>
<dbReference type="Gene3D" id="3.80.10.10">
    <property type="entry name" value="Ribonuclease Inhibitor"/>
    <property type="match status" value="1"/>
</dbReference>
<evidence type="ECO:0000313" key="4">
    <source>
        <dbReference type="Proteomes" id="UP001140949"/>
    </source>
</evidence>